<keyword evidence="4" id="KW-0735">Signal-anchor</keyword>
<dbReference type="EMBL" id="JBBNAF010000004">
    <property type="protein sequence ID" value="KAK9150473.1"/>
    <property type="molecule type" value="Genomic_DNA"/>
</dbReference>
<dbReference type="GO" id="GO:0016413">
    <property type="term" value="F:O-acetyltransferase activity"/>
    <property type="evidence" value="ECO:0007669"/>
    <property type="project" value="InterPro"/>
</dbReference>
<keyword evidence="6 7" id="KW-0472">Membrane</keyword>
<feature type="domain" description="Trichome birefringence-like N-terminal" evidence="9">
    <location>
        <begin position="64"/>
        <end position="117"/>
    </location>
</feature>
<protein>
    <recommendedName>
        <fullName evidence="12">Trichome birefringence-like N-terminal domain-containing protein</fullName>
    </recommendedName>
</protein>
<proteinExistence type="inferred from homology"/>
<evidence type="ECO:0000256" key="3">
    <source>
        <dbReference type="ARBA" id="ARBA00022692"/>
    </source>
</evidence>
<keyword evidence="11" id="KW-1185">Reference proteome</keyword>
<dbReference type="GO" id="GO:0016020">
    <property type="term" value="C:membrane"/>
    <property type="evidence" value="ECO:0007669"/>
    <property type="project" value="UniProtKB-SubCell"/>
</dbReference>
<dbReference type="PANTHER" id="PTHR32285:SF217">
    <property type="entry name" value="PROTEIN TRICHOME BIREFRINGENCE-LIKE 31"/>
    <property type="match status" value="1"/>
</dbReference>
<dbReference type="Pfam" id="PF13839">
    <property type="entry name" value="PC-Esterase"/>
    <property type="match status" value="1"/>
</dbReference>
<dbReference type="InterPro" id="IPR025846">
    <property type="entry name" value="TBL_N"/>
</dbReference>
<evidence type="ECO:0000259" key="9">
    <source>
        <dbReference type="Pfam" id="PF14416"/>
    </source>
</evidence>
<comment type="subcellular location">
    <subcellularLocation>
        <location evidence="1">Membrane</location>
        <topology evidence="1">Single-pass membrane protein</topology>
    </subcellularLocation>
</comment>
<evidence type="ECO:0000256" key="7">
    <source>
        <dbReference type="SAM" id="Phobius"/>
    </source>
</evidence>
<organism evidence="10 11">
    <name type="scientific">Stephania yunnanensis</name>
    <dbReference type="NCBI Taxonomy" id="152371"/>
    <lineage>
        <taxon>Eukaryota</taxon>
        <taxon>Viridiplantae</taxon>
        <taxon>Streptophyta</taxon>
        <taxon>Embryophyta</taxon>
        <taxon>Tracheophyta</taxon>
        <taxon>Spermatophyta</taxon>
        <taxon>Magnoliopsida</taxon>
        <taxon>Ranunculales</taxon>
        <taxon>Menispermaceae</taxon>
        <taxon>Menispermoideae</taxon>
        <taxon>Cissampelideae</taxon>
        <taxon>Stephania</taxon>
    </lineage>
</organism>
<evidence type="ECO:0000256" key="1">
    <source>
        <dbReference type="ARBA" id="ARBA00004167"/>
    </source>
</evidence>
<feature type="transmembrane region" description="Helical" evidence="7">
    <location>
        <begin position="12"/>
        <end position="32"/>
    </location>
</feature>
<dbReference type="InterPro" id="IPR026057">
    <property type="entry name" value="TBL_C"/>
</dbReference>
<keyword evidence="3 7" id="KW-0812">Transmembrane</keyword>
<gene>
    <name evidence="10" type="ORF">Syun_008782</name>
</gene>
<keyword evidence="5 7" id="KW-1133">Transmembrane helix</keyword>
<accession>A0AAP0PMW3</accession>
<dbReference type="Proteomes" id="UP001420932">
    <property type="component" value="Unassembled WGS sequence"/>
</dbReference>
<evidence type="ECO:0000313" key="10">
    <source>
        <dbReference type="EMBL" id="KAK9150473.1"/>
    </source>
</evidence>
<feature type="domain" description="Trichome birefringence-like C-terminal" evidence="8">
    <location>
        <begin position="118"/>
        <end position="401"/>
    </location>
</feature>
<sequence>MGSPSPSRSQVLSLFPFALASILTIGIVKLYLENSHSVRIRLHPARRSYPAGFISPSEASVVSQCNVFDGRWVFDNATRPLYREQSCPYLTKQVTCRKNGRPDSLYQNWRWKPNDCELPKFDAITLLEILRDKTMMLIGDSIQRTQWESLVCLIQSSIIGGRKSLYRDPPMKIFYAEEFNAKIVFYWNPFIVESNSDHALKHTVYKRLVNLDSVEKHSKHWKGVDVLVFESYVWWMYKPVINATNGPSHQIQEYNVTNAYRMAMKTWANWIESNVDPRTQRVFFMSPSPTHLWSWEWRPGSDENCFNETHPIEGRSYWGTGSSIEIMGAVADVLREMKINVTYMNITQLSEFRKDGHTTVYTERRGKLLTKEQKADPKNYGDCIHWCLPGVPDTWNEILYAYLLHEFYHLFNTTR</sequence>
<dbReference type="PANTHER" id="PTHR32285">
    <property type="entry name" value="PROTEIN TRICHOME BIREFRINGENCE-LIKE 9-RELATED"/>
    <property type="match status" value="1"/>
</dbReference>
<evidence type="ECO:0000259" key="8">
    <source>
        <dbReference type="Pfam" id="PF13839"/>
    </source>
</evidence>
<name>A0AAP0PMW3_9MAGN</name>
<dbReference type="AlphaFoldDB" id="A0AAP0PMW3"/>
<evidence type="ECO:0000256" key="2">
    <source>
        <dbReference type="ARBA" id="ARBA00007727"/>
    </source>
</evidence>
<reference evidence="10 11" key="1">
    <citation type="submission" date="2024-01" db="EMBL/GenBank/DDBJ databases">
        <title>Genome assemblies of Stephania.</title>
        <authorList>
            <person name="Yang L."/>
        </authorList>
    </citation>
    <scope>NUCLEOTIDE SEQUENCE [LARGE SCALE GENOMIC DNA]</scope>
    <source>
        <strain evidence="10">YNDBR</strain>
        <tissue evidence="10">Leaf</tissue>
    </source>
</reference>
<evidence type="ECO:0000313" key="11">
    <source>
        <dbReference type="Proteomes" id="UP001420932"/>
    </source>
</evidence>
<evidence type="ECO:0008006" key="12">
    <source>
        <dbReference type="Google" id="ProtNLM"/>
    </source>
</evidence>
<comment type="caution">
    <text evidence="10">The sequence shown here is derived from an EMBL/GenBank/DDBJ whole genome shotgun (WGS) entry which is preliminary data.</text>
</comment>
<evidence type="ECO:0000256" key="5">
    <source>
        <dbReference type="ARBA" id="ARBA00022989"/>
    </source>
</evidence>
<dbReference type="Pfam" id="PF14416">
    <property type="entry name" value="PMR5N"/>
    <property type="match status" value="1"/>
</dbReference>
<dbReference type="GO" id="GO:0005794">
    <property type="term" value="C:Golgi apparatus"/>
    <property type="evidence" value="ECO:0007669"/>
    <property type="project" value="TreeGrafter"/>
</dbReference>
<comment type="similarity">
    <text evidence="2">Belongs to the PC-esterase family. TBL subfamily.</text>
</comment>
<evidence type="ECO:0000256" key="6">
    <source>
        <dbReference type="ARBA" id="ARBA00023136"/>
    </source>
</evidence>
<evidence type="ECO:0000256" key="4">
    <source>
        <dbReference type="ARBA" id="ARBA00022968"/>
    </source>
</evidence>
<dbReference type="InterPro" id="IPR029962">
    <property type="entry name" value="TBL"/>
</dbReference>